<feature type="domain" description="PDZ" evidence="1">
    <location>
        <begin position="369"/>
        <end position="424"/>
    </location>
</feature>
<proteinExistence type="predicted"/>
<accession>A0ABV5GIE4</accession>
<sequence>MNRKIPAILSFLFVYVSVFSQTSWLSKRNKIVIPFELTHNLIIIETEVNDVKLNMLLDTGSDKNLLFSFPENDSILFYDTRKIKINGLGNGESLEAIISRENKLKVKDYLDEDFEVLLITDRDISLVNKLGVPINGIIGSSFFKDYLVEINYQSKKVILHKEHKKSITKKLRRYKSKKVEVIDGKPYLKMITDINNTKKMDIKLLMDTGLGDGLWLFENDSIKCGTLFFNDLLGKGLGGDIEGKKSRVKKLELNELILKEALVSYPDTISFNQLDFVKGRNGSLGGEIIKRFNWILDYKNETFYFKKNTNFNDSFNYNMSGIEVQHAGSTWVSEKLNFSTFTNTNSKTFVYDKEHDFNYKFSLQPVFEIYSVRENSPAQLAGLKKGDMILSINGRKAYNYTIQKITNLFQSEEGKIIKMLIERDDTVIEVKFELEKLL</sequence>
<dbReference type="Proteomes" id="UP001589607">
    <property type="component" value="Unassembled WGS sequence"/>
</dbReference>
<keyword evidence="3" id="KW-1185">Reference proteome</keyword>
<evidence type="ECO:0000313" key="2">
    <source>
        <dbReference type="EMBL" id="MFB9095073.1"/>
    </source>
</evidence>
<dbReference type="EMBL" id="JBHMEY010000001">
    <property type="protein sequence ID" value="MFB9095073.1"/>
    <property type="molecule type" value="Genomic_DNA"/>
</dbReference>
<dbReference type="InterPro" id="IPR021109">
    <property type="entry name" value="Peptidase_aspartic_dom_sf"/>
</dbReference>
<dbReference type="InterPro" id="IPR001478">
    <property type="entry name" value="PDZ"/>
</dbReference>
<reference evidence="2 3" key="1">
    <citation type="submission" date="2024-09" db="EMBL/GenBank/DDBJ databases">
        <authorList>
            <person name="Sun Q."/>
            <person name="Mori K."/>
        </authorList>
    </citation>
    <scope>NUCLEOTIDE SEQUENCE [LARGE SCALE GENOMIC DNA]</scope>
    <source>
        <strain evidence="2 3">CECT 7955</strain>
    </source>
</reference>
<organism evidence="2 3">
    <name type="scientific">Flavobacterium jumunjinense</name>
    <dbReference type="NCBI Taxonomy" id="998845"/>
    <lineage>
        <taxon>Bacteria</taxon>
        <taxon>Pseudomonadati</taxon>
        <taxon>Bacteroidota</taxon>
        <taxon>Flavobacteriia</taxon>
        <taxon>Flavobacteriales</taxon>
        <taxon>Flavobacteriaceae</taxon>
        <taxon>Flavobacterium</taxon>
    </lineage>
</organism>
<dbReference type="SUPFAM" id="SSF50156">
    <property type="entry name" value="PDZ domain-like"/>
    <property type="match status" value="1"/>
</dbReference>
<protein>
    <submittedName>
        <fullName evidence="2">PDZ domain-containing protein</fullName>
    </submittedName>
</protein>
<gene>
    <name evidence="2" type="ORF">ACFFVF_00970</name>
</gene>
<dbReference type="Gene3D" id="2.40.70.10">
    <property type="entry name" value="Acid Proteases"/>
    <property type="match status" value="1"/>
</dbReference>
<dbReference type="Pfam" id="PF17820">
    <property type="entry name" value="PDZ_6"/>
    <property type="match status" value="1"/>
</dbReference>
<dbReference type="RefSeq" id="WP_236454871.1">
    <property type="nucleotide sequence ID" value="NZ_CBCSGE010000007.1"/>
</dbReference>
<dbReference type="InterPro" id="IPR036034">
    <property type="entry name" value="PDZ_sf"/>
</dbReference>
<evidence type="ECO:0000259" key="1">
    <source>
        <dbReference type="PROSITE" id="PS50106"/>
    </source>
</evidence>
<dbReference type="PROSITE" id="PS50106">
    <property type="entry name" value="PDZ"/>
    <property type="match status" value="1"/>
</dbReference>
<name>A0ABV5GIE4_9FLAO</name>
<comment type="caution">
    <text evidence="2">The sequence shown here is derived from an EMBL/GenBank/DDBJ whole genome shotgun (WGS) entry which is preliminary data.</text>
</comment>
<evidence type="ECO:0000313" key="3">
    <source>
        <dbReference type="Proteomes" id="UP001589607"/>
    </source>
</evidence>
<dbReference type="Gene3D" id="2.30.42.10">
    <property type="match status" value="1"/>
</dbReference>
<dbReference type="InterPro" id="IPR041489">
    <property type="entry name" value="PDZ_6"/>
</dbReference>
<dbReference type="SMART" id="SM00228">
    <property type="entry name" value="PDZ"/>
    <property type="match status" value="1"/>
</dbReference>